<evidence type="ECO:0000256" key="1">
    <source>
        <dbReference type="SAM" id="MobiDB-lite"/>
    </source>
</evidence>
<feature type="region of interest" description="Disordered" evidence="1">
    <location>
        <begin position="176"/>
        <end position="562"/>
    </location>
</feature>
<feature type="compositionally biased region" description="Low complexity" evidence="1">
    <location>
        <begin position="350"/>
        <end position="360"/>
    </location>
</feature>
<organism evidence="2 3">
    <name type="scientific">Cladonia borealis</name>
    <dbReference type="NCBI Taxonomy" id="184061"/>
    <lineage>
        <taxon>Eukaryota</taxon>
        <taxon>Fungi</taxon>
        <taxon>Dikarya</taxon>
        <taxon>Ascomycota</taxon>
        <taxon>Pezizomycotina</taxon>
        <taxon>Lecanoromycetes</taxon>
        <taxon>OSLEUM clade</taxon>
        <taxon>Lecanoromycetidae</taxon>
        <taxon>Lecanorales</taxon>
        <taxon>Lecanorineae</taxon>
        <taxon>Cladoniaceae</taxon>
        <taxon>Cladonia</taxon>
    </lineage>
</organism>
<accession>A0AA39QRL9</accession>
<name>A0AA39QRL9_9LECA</name>
<reference evidence="2" key="1">
    <citation type="submission" date="2023-03" db="EMBL/GenBank/DDBJ databases">
        <title>Complete genome of Cladonia borealis.</title>
        <authorList>
            <person name="Park H."/>
        </authorList>
    </citation>
    <scope>NUCLEOTIDE SEQUENCE</scope>
    <source>
        <strain evidence="2">ANT050790</strain>
    </source>
</reference>
<evidence type="ECO:0000313" key="3">
    <source>
        <dbReference type="Proteomes" id="UP001166286"/>
    </source>
</evidence>
<keyword evidence="3" id="KW-1185">Reference proteome</keyword>
<gene>
    <name evidence="2" type="ORF">JMJ35_009806</name>
</gene>
<feature type="compositionally biased region" description="Polar residues" evidence="1">
    <location>
        <begin position="361"/>
        <end position="376"/>
    </location>
</feature>
<dbReference type="Proteomes" id="UP001166286">
    <property type="component" value="Unassembled WGS sequence"/>
</dbReference>
<feature type="region of interest" description="Disordered" evidence="1">
    <location>
        <begin position="1"/>
        <end position="77"/>
    </location>
</feature>
<feature type="compositionally biased region" description="Basic and acidic residues" evidence="1">
    <location>
        <begin position="425"/>
        <end position="486"/>
    </location>
</feature>
<feature type="compositionally biased region" description="Basic and acidic residues" evidence="1">
    <location>
        <begin position="28"/>
        <end position="38"/>
    </location>
</feature>
<feature type="compositionally biased region" description="Basic and acidic residues" evidence="1">
    <location>
        <begin position="322"/>
        <end position="348"/>
    </location>
</feature>
<comment type="caution">
    <text evidence="2">The sequence shown here is derived from an EMBL/GenBank/DDBJ whole genome shotgun (WGS) entry which is preliminary data.</text>
</comment>
<dbReference type="AlphaFoldDB" id="A0AA39QRL9"/>
<sequence>MDHRFTPDNIPPPPPFAPGRGHPAMDQLPHDFVERPHIIEPPQHRNSIPTPGYGEDRRSSFNSARDPGNLESYTISREPTYATAKRARWNAKEDELREIVRKQLKRGTSAYVPLNKDQEIKHSRRGQVARLLQDRNNHPMNDHRTKYELAALKVEEFATRNGADSRLKVILRRKMRPGLPNDPNHPITAPPPIPPTEIIDLTQSDDYERSSQSSYPSPLIHEPGHGGFSLPVHPPLVHHGGHAGPQIFDPGFPQQSFGSPVGEEQPHPPRRGPVIIDQQPGHFGGFGGNSHHGNDHHGHDHHDNDHHGHDHHGNDHPGNNHHGNDHSENKKGKGDKSKGKQKQQRDESDSTSASEAEFSSVNSDATPLSTISSRGSSYRGDKRPSHRSPQRQFSTHGHDDRDRGSREEKAYKKESHRVVPGGHGGESRGRGFEEKTYRHDGREAGGHDRENRGSSSKKEKSYYLDSHHRRSISVDRDDRGRNDKKEKKYKHESRRDSHSRERSEHSYKTERKYRPESHSSKADGHHRDYRQTATREHVRKVPVGRPRGSPSDDSTSYTDDDYIRIPNKNSRRVHAAPQSIYQDAPVRSRRTLEDDEESLEYFSRPLGRSNTTYRPKLANKPFRPVDLHDSRFDYARERAEVQRQPLRQVDPYAHERAGLQRQRDLELQREEDRIVAQHVQEHLLKEDEEMRLRHQRRTEIAREESSRRIAIKVREELQRATRLGRERQFDDYELPLPGRRASAAYPHDF</sequence>
<feature type="compositionally biased region" description="Basic and acidic residues" evidence="1">
    <location>
        <begin position="292"/>
        <end position="315"/>
    </location>
</feature>
<dbReference type="EMBL" id="JAFEKC020000022">
    <property type="protein sequence ID" value="KAK0507917.1"/>
    <property type="molecule type" value="Genomic_DNA"/>
</dbReference>
<evidence type="ECO:0000313" key="2">
    <source>
        <dbReference type="EMBL" id="KAK0507917.1"/>
    </source>
</evidence>
<protein>
    <submittedName>
        <fullName evidence="2">Uncharacterized protein</fullName>
    </submittedName>
</protein>
<feature type="compositionally biased region" description="Basic and acidic residues" evidence="1">
    <location>
        <begin position="396"/>
        <end position="417"/>
    </location>
</feature>
<feature type="compositionally biased region" description="Basic and acidic residues" evidence="1">
    <location>
        <begin position="493"/>
        <end position="536"/>
    </location>
</feature>
<proteinExistence type="predicted"/>